<keyword evidence="4 5" id="KW-0472">Membrane</keyword>
<dbReference type="Proteomes" id="UP000318102">
    <property type="component" value="Unassembled WGS sequence"/>
</dbReference>
<gene>
    <name evidence="6" type="ORF">FPZ44_08900</name>
</gene>
<dbReference type="OrthoDB" id="9811701at2"/>
<keyword evidence="3 5" id="KW-1133">Transmembrane helix</keyword>
<feature type="transmembrane region" description="Helical" evidence="5">
    <location>
        <begin position="148"/>
        <end position="168"/>
    </location>
</feature>
<organism evidence="6 7">
    <name type="scientific">Paenibacillus agilis</name>
    <dbReference type="NCBI Taxonomy" id="3020863"/>
    <lineage>
        <taxon>Bacteria</taxon>
        <taxon>Bacillati</taxon>
        <taxon>Bacillota</taxon>
        <taxon>Bacilli</taxon>
        <taxon>Bacillales</taxon>
        <taxon>Paenibacillaceae</taxon>
        <taxon>Paenibacillus</taxon>
    </lineage>
</organism>
<evidence type="ECO:0000256" key="2">
    <source>
        <dbReference type="ARBA" id="ARBA00022692"/>
    </source>
</evidence>
<dbReference type="InterPro" id="IPR007300">
    <property type="entry name" value="CidB/LrgB"/>
</dbReference>
<accession>A0A559IZW0</accession>
<evidence type="ECO:0000313" key="7">
    <source>
        <dbReference type="Proteomes" id="UP000318102"/>
    </source>
</evidence>
<name>A0A559IZW0_9BACL</name>
<feature type="transmembrane region" description="Helical" evidence="5">
    <location>
        <begin position="208"/>
        <end position="228"/>
    </location>
</feature>
<dbReference type="PANTHER" id="PTHR30249">
    <property type="entry name" value="PUTATIVE SEROTONIN TRANSPORTER"/>
    <property type="match status" value="1"/>
</dbReference>
<feature type="transmembrane region" description="Helical" evidence="5">
    <location>
        <begin position="6"/>
        <end position="23"/>
    </location>
</feature>
<dbReference type="PANTHER" id="PTHR30249:SF0">
    <property type="entry name" value="PLASTIDAL GLYCOLATE_GLYCERATE TRANSLOCATOR 1, CHLOROPLASTIC"/>
    <property type="match status" value="1"/>
</dbReference>
<dbReference type="GO" id="GO:0016020">
    <property type="term" value="C:membrane"/>
    <property type="evidence" value="ECO:0007669"/>
    <property type="project" value="UniProtKB-SubCell"/>
</dbReference>
<evidence type="ECO:0000256" key="3">
    <source>
        <dbReference type="ARBA" id="ARBA00022989"/>
    </source>
</evidence>
<dbReference type="RefSeq" id="WP_144989382.1">
    <property type="nucleotide sequence ID" value="NZ_VNJK01000001.1"/>
</dbReference>
<sequence>MMFSELLLIITGITATIGAYLLARYVHGRFPWMHPILISAGLLIVIIVTADIPLEAYSAGGEWLSMLLGPATVALGVPIYKHREQIAKQFKPIMISIICGSVIGIVSVMVILWLLTDVQAIILSMLPKSVSSPISIEISKVLNGVPELAAVFSVCTGLFGSVFGITILQKFGFRDDMSIGLAMGTAAHGIGTARCLANSEEQGSFSGLAMGLAGVITSILFVPIYIWLIP</sequence>
<keyword evidence="7" id="KW-1185">Reference proteome</keyword>
<dbReference type="AlphaFoldDB" id="A0A559IZW0"/>
<proteinExistence type="predicted"/>
<feature type="transmembrane region" description="Helical" evidence="5">
    <location>
        <begin position="63"/>
        <end position="80"/>
    </location>
</feature>
<dbReference type="EMBL" id="VNJK01000001">
    <property type="protein sequence ID" value="TVX93166.1"/>
    <property type="molecule type" value="Genomic_DNA"/>
</dbReference>
<feature type="transmembrane region" description="Helical" evidence="5">
    <location>
        <begin position="35"/>
        <end position="57"/>
    </location>
</feature>
<feature type="transmembrane region" description="Helical" evidence="5">
    <location>
        <begin position="92"/>
        <end position="115"/>
    </location>
</feature>
<evidence type="ECO:0000256" key="4">
    <source>
        <dbReference type="ARBA" id="ARBA00023136"/>
    </source>
</evidence>
<evidence type="ECO:0000256" key="1">
    <source>
        <dbReference type="ARBA" id="ARBA00004141"/>
    </source>
</evidence>
<protein>
    <submittedName>
        <fullName evidence="6">LrgB family protein</fullName>
    </submittedName>
</protein>
<dbReference type="Pfam" id="PF04172">
    <property type="entry name" value="LrgB"/>
    <property type="match status" value="1"/>
</dbReference>
<reference evidence="6 7" key="1">
    <citation type="submission" date="2019-07" db="EMBL/GenBank/DDBJ databases">
        <authorList>
            <person name="Kim J."/>
        </authorList>
    </citation>
    <scope>NUCLEOTIDE SEQUENCE [LARGE SCALE GENOMIC DNA]</scope>
    <source>
        <strain evidence="6 7">N4</strain>
    </source>
</reference>
<comment type="caution">
    <text evidence="6">The sequence shown here is derived from an EMBL/GenBank/DDBJ whole genome shotgun (WGS) entry which is preliminary data.</text>
</comment>
<evidence type="ECO:0000256" key="5">
    <source>
        <dbReference type="SAM" id="Phobius"/>
    </source>
</evidence>
<keyword evidence="2 5" id="KW-0812">Transmembrane</keyword>
<comment type="subcellular location">
    <subcellularLocation>
        <location evidence="1">Membrane</location>
        <topology evidence="1">Multi-pass membrane protein</topology>
    </subcellularLocation>
</comment>
<evidence type="ECO:0000313" key="6">
    <source>
        <dbReference type="EMBL" id="TVX93166.1"/>
    </source>
</evidence>